<dbReference type="Proteomes" id="UP000053573">
    <property type="component" value="Unassembled WGS sequence"/>
</dbReference>
<keyword evidence="2" id="KW-0812">Transmembrane</keyword>
<comment type="caution">
    <text evidence="3">The sequence shown here is derived from an EMBL/GenBank/DDBJ whole genome shotgun (WGS) entry which is preliminary data.</text>
</comment>
<name>A0A0H1B6P0_9EURO</name>
<feature type="region of interest" description="Disordered" evidence="1">
    <location>
        <begin position="433"/>
        <end position="454"/>
    </location>
</feature>
<dbReference type="EMBL" id="LDEV01002998">
    <property type="protein sequence ID" value="KLJ06662.1"/>
    <property type="molecule type" value="Genomic_DNA"/>
</dbReference>
<keyword evidence="2" id="KW-0472">Membrane</keyword>
<feature type="transmembrane region" description="Helical" evidence="2">
    <location>
        <begin position="305"/>
        <end position="327"/>
    </location>
</feature>
<feature type="transmembrane region" description="Helical" evidence="2">
    <location>
        <begin position="234"/>
        <end position="253"/>
    </location>
</feature>
<dbReference type="OrthoDB" id="5368516at2759"/>
<reference evidence="4" key="1">
    <citation type="journal article" date="2015" name="PLoS Genet.">
        <title>The dynamic genome and transcriptome of the human fungal pathogen Blastomyces and close relative Emmonsia.</title>
        <authorList>
            <person name="Munoz J.F."/>
            <person name="Gauthier G.M."/>
            <person name="Desjardins C.A."/>
            <person name="Gallo J.E."/>
            <person name="Holder J."/>
            <person name="Sullivan T.D."/>
            <person name="Marty A.J."/>
            <person name="Carmen J.C."/>
            <person name="Chen Z."/>
            <person name="Ding L."/>
            <person name="Gujja S."/>
            <person name="Magrini V."/>
            <person name="Misas E."/>
            <person name="Mitreva M."/>
            <person name="Priest M."/>
            <person name="Saif S."/>
            <person name="Whiston E.A."/>
            <person name="Young S."/>
            <person name="Zeng Q."/>
            <person name="Goldman W.E."/>
            <person name="Mardis E.R."/>
            <person name="Taylor J.W."/>
            <person name="McEwen J.G."/>
            <person name="Clay O.K."/>
            <person name="Klein B.S."/>
            <person name="Cuomo C.A."/>
        </authorList>
    </citation>
    <scope>NUCLEOTIDE SEQUENCE [LARGE SCALE GENOMIC DNA]</scope>
    <source>
        <strain evidence="4">UAMH 139</strain>
    </source>
</reference>
<organism evidence="3 4">
    <name type="scientific">Blastomyces silverae</name>
    <dbReference type="NCBI Taxonomy" id="2060906"/>
    <lineage>
        <taxon>Eukaryota</taxon>
        <taxon>Fungi</taxon>
        <taxon>Dikarya</taxon>
        <taxon>Ascomycota</taxon>
        <taxon>Pezizomycotina</taxon>
        <taxon>Eurotiomycetes</taxon>
        <taxon>Eurotiomycetidae</taxon>
        <taxon>Onygenales</taxon>
        <taxon>Ajellomycetaceae</taxon>
        <taxon>Blastomyces</taxon>
    </lineage>
</organism>
<proteinExistence type="predicted"/>
<gene>
    <name evidence="3" type="ORF">EMPG_17848</name>
</gene>
<evidence type="ECO:0000313" key="3">
    <source>
        <dbReference type="EMBL" id="KLJ06662.1"/>
    </source>
</evidence>
<keyword evidence="4" id="KW-1185">Reference proteome</keyword>
<sequence length="646" mass="71199">MRQPVYSGDQQHDLGNGLSDGFGKAMNQFSNGADSGGDPGRANVAANNLATFIFLKFNIQSRASIIITASFSVTASIFVILSIIYGSWQSSRRAHRPRIRMFRRCFEFLRHVPSTNIIPLVFSFASILQSSILIGVQSTGLQNVFADGCLVSSQITWTAVWTVGYVVLTFTANAVYQSFRPSQSAATGRRSSLICWVVVTIMLILTWIPSKIRESENDRCLATLLQWTTRWSDIGLGLTIGLIVLFIVNGAILSVKLWRTPKLDTQDRIAKSSIVYYLAATAIIFTLVLPFWIQATFLQGVSNFSLLMGSIALNLFGIVYAFIYLLFCANGRNIMIGPVASTWSKELSKRHDSAERALIPRINQPIISENQSESYLEKKDILSGDEDGPEEPRLLKTKSPKPAPFNPISTPHPLALHSRKPSYSLFPTKVSSRNTTRVIPNPNESHEDILAPPRPSYARHRRFSSDVSAATVQIGLRLSNIALPAHIQNHNSSTTSLGHFPFQTETPIHSSSIENSSPRVARFENSQKELGPLSGFLTAPSVNQNSGYVARISPLRQNPPGLGISPPFYGRRTPVTKIQEASTSKKDVLPPAPLLIAKGDSYVPNERSPLAQSTSIFPTPSQSPWPLPGRLSLLPDKTFKQPADWI</sequence>
<feature type="transmembrane region" description="Helical" evidence="2">
    <location>
        <begin position="191"/>
        <end position="208"/>
    </location>
</feature>
<feature type="region of interest" description="Disordered" evidence="1">
    <location>
        <begin position="382"/>
        <end position="418"/>
    </location>
</feature>
<evidence type="ECO:0000256" key="1">
    <source>
        <dbReference type="SAM" id="MobiDB-lite"/>
    </source>
</evidence>
<evidence type="ECO:0000313" key="4">
    <source>
        <dbReference type="Proteomes" id="UP000053573"/>
    </source>
</evidence>
<dbReference type="STRING" id="2060906.A0A0H1B6P0"/>
<dbReference type="AlphaFoldDB" id="A0A0H1B6P0"/>
<feature type="transmembrane region" description="Helical" evidence="2">
    <location>
        <begin position="108"/>
        <end position="135"/>
    </location>
</feature>
<accession>A0A0H1B6P0</accession>
<feature type="transmembrane region" description="Helical" evidence="2">
    <location>
        <begin position="274"/>
        <end position="293"/>
    </location>
</feature>
<evidence type="ECO:0000256" key="2">
    <source>
        <dbReference type="SAM" id="Phobius"/>
    </source>
</evidence>
<keyword evidence="2" id="KW-1133">Transmembrane helix</keyword>
<feature type="transmembrane region" description="Helical" evidence="2">
    <location>
        <begin position="155"/>
        <end position="179"/>
    </location>
</feature>
<feature type="transmembrane region" description="Helical" evidence="2">
    <location>
        <begin position="65"/>
        <end position="88"/>
    </location>
</feature>
<protein>
    <submittedName>
        <fullName evidence="3">Uncharacterized protein</fullName>
    </submittedName>
</protein>